<dbReference type="InterPro" id="IPR052529">
    <property type="entry name" value="Bact_Transport_Assoc"/>
</dbReference>
<evidence type="ECO:0000256" key="1">
    <source>
        <dbReference type="SAM" id="Phobius"/>
    </source>
</evidence>
<dbReference type="PANTHER" id="PTHR30590:SF2">
    <property type="entry name" value="INNER MEMBRANE PROTEIN"/>
    <property type="match status" value="1"/>
</dbReference>
<dbReference type="PANTHER" id="PTHR30590">
    <property type="entry name" value="INNER MEMBRANE PROTEIN"/>
    <property type="match status" value="1"/>
</dbReference>
<dbReference type="EMBL" id="JAZEWV010000018">
    <property type="protein sequence ID" value="MEE4544501.1"/>
    <property type="molecule type" value="Genomic_DNA"/>
</dbReference>
<keyword evidence="1" id="KW-0472">Membrane</keyword>
<accession>A0ABU7PFA1</accession>
<feature type="transmembrane region" description="Helical" evidence="1">
    <location>
        <begin position="12"/>
        <end position="34"/>
    </location>
</feature>
<dbReference type="Proteomes" id="UP001344658">
    <property type="component" value="Unassembled WGS sequence"/>
</dbReference>
<dbReference type="Pfam" id="PF04235">
    <property type="entry name" value="DUF418"/>
    <property type="match status" value="1"/>
</dbReference>
<keyword evidence="1" id="KW-1133">Transmembrane helix</keyword>
<feature type="transmembrane region" description="Helical" evidence="1">
    <location>
        <begin position="46"/>
        <end position="69"/>
    </location>
</feature>
<gene>
    <name evidence="3" type="ORF">V2S66_21290</name>
</gene>
<feature type="transmembrane region" description="Helical" evidence="1">
    <location>
        <begin position="333"/>
        <end position="352"/>
    </location>
</feature>
<organism evidence="3 4">
    <name type="scientific">Actinacidiphila polyblastidii</name>
    <dbReference type="NCBI Taxonomy" id="3110430"/>
    <lineage>
        <taxon>Bacteria</taxon>
        <taxon>Bacillati</taxon>
        <taxon>Actinomycetota</taxon>
        <taxon>Actinomycetes</taxon>
        <taxon>Kitasatosporales</taxon>
        <taxon>Streptomycetaceae</taxon>
        <taxon>Actinacidiphila</taxon>
    </lineage>
</organism>
<proteinExistence type="predicted"/>
<evidence type="ECO:0000313" key="3">
    <source>
        <dbReference type="EMBL" id="MEE4544501.1"/>
    </source>
</evidence>
<sequence length="385" mass="39849">MGGRLAEIDVLRGFGLLGVAICNGQLIAGVAWAGSAAGPVHELDRATVWAVDLFLAAKFFPLMAFLLGYSYRLQAADPRYGGPGFHRRQGRRLCGLLLLGAANAVLLFAGDILTTYAVLGLLVLLALERMSPRGCLLMAGVCVALVTAEVSAGAFLTAGAVGHVPVGARSTIVALYRDGPLTALAARLRELPVEAKGDFVMAPDVLAALLAGLAAGQTRFLDKELPHRFAARGAGWVCLGVGLTGSVVATVFQHMDPADGRPLAGLAVEVATAPALTAAYALGLLALMRAGRCGPVLRAFAAAGRMSLTNYLGQSLLLDIVYTGYGLRLYGRVGAAAAAGAALAVYVLGLWASTALVRRGRHGPAEVFLRRLTNGALRPMTPGAR</sequence>
<feature type="transmembrane region" description="Helical" evidence="1">
    <location>
        <begin position="229"/>
        <end position="252"/>
    </location>
</feature>
<evidence type="ECO:0000313" key="4">
    <source>
        <dbReference type="Proteomes" id="UP001344658"/>
    </source>
</evidence>
<feature type="transmembrane region" description="Helical" evidence="1">
    <location>
        <begin position="96"/>
        <end position="124"/>
    </location>
</feature>
<comment type="caution">
    <text evidence="3">The sequence shown here is derived from an EMBL/GenBank/DDBJ whole genome shotgun (WGS) entry which is preliminary data.</text>
</comment>
<protein>
    <submittedName>
        <fullName evidence="3">DUF418 domain-containing protein</fullName>
    </submittedName>
</protein>
<name>A0ABU7PFA1_9ACTN</name>
<feature type="transmembrane region" description="Helical" evidence="1">
    <location>
        <begin position="136"/>
        <end position="161"/>
    </location>
</feature>
<dbReference type="RefSeq" id="WP_330797497.1">
    <property type="nucleotide sequence ID" value="NZ_JAZEWV010000018.1"/>
</dbReference>
<feature type="transmembrane region" description="Helical" evidence="1">
    <location>
        <begin position="308"/>
        <end position="327"/>
    </location>
</feature>
<keyword evidence="1" id="KW-0812">Transmembrane</keyword>
<feature type="transmembrane region" description="Helical" evidence="1">
    <location>
        <begin position="264"/>
        <end position="287"/>
    </location>
</feature>
<feature type="domain" description="DUF418" evidence="2">
    <location>
        <begin position="216"/>
        <end position="375"/>
    </location>
</feature>
<dbReference type="InterPro" id="IPR007349">
    <property type="entry name" value="DUF418"/>
</dbReference>
<keyword evidence="4" id="KW-1185">Reference proteome</keyword>
<reference evidence="3 4" key="1">
    <citation type="submission" date="2023-12" db="EMBL/GenBank/DDBJ databases">
        <title>Streptomyces sp. V4-01.</title>
        <authorList>
            <person name="Somphong A."/>
            <person name="Phongsopitanun W."/>
        </authorList>
    </citation>
    <scope>NUCLEOTIDE SEQUENCE [LARGE SCALE GENOMIC DNA]</scope>
    <source>
        <strain evidence="3 4">V4-01</strain>
    </source>
</reference>
<evidence type="ECO:0000259" key="2">
    <source>
        <dbReference type="Pfam" id="PF04235"/>
    </source>
</evidence>